<dbReference type="Gene3D" id="3.50.50.60">
    <property type="entry name" value="FAD/NAD(P)-binding domain"/>
    <property type="match status" value="1"/>
</dbReference>
<evidence type="ECO:0000256" key="2">
    <source>
        <dbReference type="ARBA" id="ARBA00023002"/>
    </source>
</evidence>
<evidence type="ECO:0000313" key="5">
    <source>
        <dbReference type="Proteomes" id="UP000257706"/>
    </source>
</evidence>
<comment type="caution">
    <text evidence="4">The sequence shown here is derived from an EMBL/GenBank/DDBJ whole genome shotgun (WGS) entry which is preliminary data.</text>
</comment>
<dbReference type="InterPro" id="IPR036188">
    <property type="entry name" value="FAD/NAD-bd_sf"/>
</dbReference>
<keyword evidence="1" id="KW-0285">Flavoprotein</keyword>
<feature type="non-terminal residue" evidence="4">
    <location>
        <position position="85"/>
    </location>
</feature>
<feature type="domain" description="FAD-dependent oxidoreductase 2 FAD-binding" evidence="3">
    <location>
        <begin position="4"/>
        <end position="48"/>
    </location>
</feature>
<reference evidence="4 5" key="1">
    <citation type="journal article" date="2018" name="Nat. Biotechnol.">
        <title>A standardized bacterial taxonomy based on genome phylogeny substantially revises the tree of life.</title>
        <authorList>
            <person name="Parks D.H."/>
            <person name="Chuvochina M."/>
            <person name="Waite D.W."/>
            <person name="Rinke C."/>
            <person name="Skarshewski A."/>
            <person name="Chaumeil P.A."/>
            <person name="Hugenholtz P."/>
        </authorList>
    </citation>
    <scope>NUCLEOTIDE SEQUENCE [LARGE SCALE GENOMIC DNA]</scope>
    <source>
        <strain evidence="4">UBA8739</strain>
    </source>
</reference>
<gene>
    <name evidence="4" type="ORF">DCK97_21750</name>
</gene>
<protein>
    <submittedName>
        <fullName evidence="4">Thioredoxin reductase</fullName>
    </submittedName>
</protein>
<accession>A0A3B9IQ90</accession>
<organism evidence="4 5">
    <name type="scientific">Tistrella mobilis</name>
    <dbReference type="NCBI Taxonomy" id="171437"/>
    <lineage>
        <taxon>Bacteria</taxon>
        <taxon>Pseudomonadati</taxon>
        <taxon>Pseudomonadota</taxon>
        <taxon>Alphaproteobacteria</taxon>
        <taxon>Geminicoccales</taxon>
        <taxon>Geminicoccaceae</taxon>
        <taxon>Tistrella</taxon>
    </lineage>
</organism>
<dbReference type="SUPFAM" id="SSF51905">
    <property type="entry name" value="FAD/NAD(P)-binding domain"/>
    <property type="match status" value="1"/>
</dbReference>
<dbReference type="Pfam" id="PF00890">
    <property type="entry name" value="FAD_binding_2"/>
    <property type="match status" value="1"/>
</dbReference>
<evidence type="ECO:0000256" key="1">
    <source>
        <dbReference type="ARBA" id="ARBA00022630"/>
    </source>
</evidence>
<dbReference type="InterPro" id="IPR003953">
    <property type="entry name" value="FAD-dep_OxRdtase_2_FAD-bd"/>
</dbReference>
<proteinExistence type="predicted"/>
<sequence length="85" mass="8545">MRFDAIVVGGSFAGLAAAMQLARARRQVAVIDAGQPRNRFSPALHGMPGQDGRTPAAILGEARAQLAAYPAATLIGGEGATAAAT</sequence>
<dbReference type="AlphaFoldDB" id="A0A3B9IQ90"/>
<dbReference type="GO" id="GO:0016491">
    <property type="term" value="F:oxidoreductase activity"/>
    <property type="evidence" value="ECO:0007669"/>
    <property type="project" value="UniProtKB-KW"/>
</dbReference>
<evidence type="ECO:0000259" key="3">
    <source>
        <dbReference type="Pfam" id="PF00890"/>
    </source>
</evidence>
<name>A0A3B9IQ90_9PROT</name>
<keyword evidence="2" id="KW-0560">Oxidoreductase</keyword>
<dbReference type="EMBL" id="DMAI01000355">
    <property type="protein sequence ID" value="HAE50044.1"/>
    <property type="molecule type" value="Genomic_DNA"/>
</dbReference>
<dbReference type="Proteomes" id="UP000257706">
    <property type="component" value="Unassembled WGS sequence"/>
</dbReference>
<evidence type="ECO:0000313" key="4">
    <source>
        <dbReference type="EMBL" id="HAE50044.1"/>
    </source>
</evidence>